<dbReference type="RefSeq" id="WP_154592227.1">
    <property type="nucleotide sequence ID" value="NZ_WLVL01000007.1"/>
</dbReference>
<dbReference type="NCBIfam" id="TIGR00724">
    <property type="entry name" value="urea_amlyse_rel"/>
    <property type="match status" value="1"/>
</dbReference>
<dbReference type="InterPro" id="IPR003778">
    <property type="entry name" value="CT_A_B"/>
</dbReference>
<name>A0A6I3IB06_9MICO</name>
<evidence type="ECO:0000256" key="3">
    <source>
        <dbReference type="ARBA" id="ARBA00022840"/>
    </source>
</evidence>
<evidence type="ECO:0000256" key="4">
    <source>
        <dbReference type="SAM" id="MobiDB-lite"/>
    </source>
</evidence>
<dbReference type="Gene3D" id="3.30.1360.40">
    <property type="match status" value="1"/>
</dbReference>
<accession>A0A6I3IB06</accession>
<dbReference type="AlphaFoldDB" id="A0A6I3IB06"/>
<organism evidence="7 8">
    <name type="scientific">Arsenicicoccus cauae</name>
    <dbReference type="NCBI Taxonomy" id="2663847"/>
    <lineage>
        <taxon>Bacteria</taxon>
        <taxon>Bacillati</taxon>
        <taxon>Actinomycetota</taxon>
        <taxon>Actinomycetes</taxon>
        <taxon>Micrococcales</taxon>
        <taxon>Intrasporangiaceae</taxon>
        <taxon>Arsenicicoccus</taxon>
    </lineage>
</organism>
<comment type="caution">
    <text evidence="7">The sequence shown here is derived from an EMBL/GenBank/DDBJ whole genome shotgun (WGS) entry which is preliminary data.</text>
</comment>
<keyword evidence="8" id="KW-1185">Reference proteome</keyword>
<dbReference type="InterPro" id="IPR052708">
    <property type="entry name" value="PxpC"/>
</dbReference>
<dbReference type="Gene3D" id="2.40.100.10">
    <property type="entry name" value="Cyclophilin-like"/>
    <property type="match status" value="2"/>
</dbReference>
<dbReference type="PANTHER" id="PTHR43309">
    <property type="entry name" value="5-OXOPROLINASE SUBUNIT C"/>
    <property type="match status" value="1"/>
</dbReference>
<dbReference type="Proteomes" id="UP000431092">
    <property type="component" value="Unassembled WGS sequence"/>
</dbReference>
<feature type="domain" description="Carboxyltransferase" evidence="6">
    <location>
        <begin position="284"/>
        <end position="552"/>
    </location>
</feature>
<evidence type="ECO:0000259" key="5">
    <source>
        <dbReference type="SMART" id="SM00796"/>
    </source>
</evidence>
<evidence type="ECO:0000259" key="6">
    <source>
        <dbReference type="SMART" id="SM00797"/>
    </source>
</evidence>
<dbReference type="GO" id="GO:0016787">
    <property type="term" value="F:hydrolase activity"/>
    <property type="evidence" value="ECO:0007669"/>
    <property type="project" value="UniProtKB-KW"/>
</dbReference>
<dbReference type="Pfam" id="PF02626">
    <property type="entry name" value="CT_A_B"/>
    <property type="match status" value="1"/>
</dbReference>
<reference evidence="7 8" key="1">
    <citation type="submission" date="2019-11" db="EMBL/GenBank/DDBJ databases">
        <title>Whole genome sequencing identifies a novel species of the genus Arsenicicoccus isolated from human blood.</title>
        <authorList>
            <person name="Jeong J.H."/>
            <person name="Kweon O.J."/>
            <person name="Kim H.R."/>
            <person name="Kim T.-H."/>
            <person name="Ha S.-M."/>
            <person name="Lee M.-K."/>
        </authorList>
    </citation>
    <scope>NUCLEOTIDE SEQUENCE [LARGE SCALE GENOMIC DNA]</scope>
    <source>
        <strain evidence="7 8">MKL-02</strain>
    </source>
</reference>
<gene>
    <name evidence="7" type="ORF">GGG17_02580</name>
</gene>
<evidence type="ECO:0000313" key="7">
    <source>
        <dbReference type="EMBL" id="MTB70877.1"/>
    </source>
</evidence>
<evidence type="ECO:0000313" key="8">
    <source>
        <dbReference type="Proteomes" id="UP000431092"/>
    </source>
</evidence>
<dbReference type="SMART" id="SM00797">
    <property type="entry name" value="AHS2"/>
    <property type="match status" value="1"/>
</dbReference>
<evidence type="ECO:0000256" key="1">
    <source>
        <dbReference type="ARBA" id="ARBA00022741"/>
    </source>
</evidence>
<dbReference type="GO" id="GO:0016829">
    <property type="term" value="F:lyase activity"/>
    <property type="evidence" value="ECO:0007669"/>
    <property type="project" value="UniProtKB-KW"/>
</dbReference>
<dbReference type="SMART" id="SM00796">
    <property type="entry name" value="AHS1"/>
    <property type="match status" value="1"/>
</dbReference>
<feature type="domain" description="Carboxyltransferase" evidence="5">
    <location>
        <begin position="2"/>
        <end position="200"/>
    </location>
</feature>
<dbReference type="Pfam" id="PF02682">
    <property type="entry name" value="CT_C_D"/>
    <property type="match status" value="1"/>
</dbReference>
<dbReference type="InterPro" id="IPR029000">
    <property type="entry name" value="Cyclophilin-like_dom_sf"/>
</dbReference>
<keyword evidence="1" id="KW-0547">Nucleotide-binding</keyword>
<protein>
    <submittedName>
        <fullName evidence="7">5-oxoprolinase/urea amidolyase family protein</fullName>
    </submittedName>
</protein>
<keyword evidence="2" id="KW-0378">Hydrolase</keyword>
<keyword evidence="3" id="KW-0067">ATP-binding</keyword>
<dbReference type="GO" id="GO:0005524">
    <property type="term" value="F:ATP binding"/>
    <property type="evidence" value="ECO:0007669"/>
    <property type="project" value="UniProtKB-KW"/>
</dbReference>
<evidence type="ECO:0000256" key="2">
    <source>
        <dbReference type="ARBA" id="ARBA00022801"/>
    </source>
</evidence>
<feature type="region of interest" description="Disordered" evidence="4">
    <location>
        <begin position="211"/>
        <end position="253"/>
    </location>
</feature>
<proteinExistence type="predicted"/>
<sequence length="562" mass="57191">MATWRRLGDTGVLVELPGLDEVLALDAAVRAEIDRGATGLADVVDVLPAARTLTVTAPAGSDLGRLATEILAVAADLDPGAAAGEAHEVEIAVHYDGPDLDEIASLTGLSADEVVAAHTGTPWRVAFGGFAPGFFYLVDGDPRLAVPRRGEPRTAVPPGSVGLAGEFSGIYPRASPGGWQLLGHVDDALWDVDRDPPALLRPGQRVRFAAAPAAPVGSGDLSRGSAAPGESPDPAAEGSAAMPVPSAATSVGGRGVVTEHGSLTVLATGPRALVQDRGRPGLAHLGVGRSGAADRSAHALGQRLLGNELDCAAVEVTLGGLAVRAEADCLVAVTGAPAPARVDDRPVGHAAVLRLVTGQVLRLGAPAYGLRSYLSVRGGVDVPPVLGSRSTDTLAGLGPDPLSDGDVLPIGGARRALPTTEQAPLPGGPPAQVVLRVVPGPRIDWLADREALVATAWEVSGRSDRIGARLVGEALSRHPDHEGEELLSEGVVRGSVQVPPGGEPVLFLADHPVTGGYPVAAVVVDDDVDLAAQLRPGDRLRLAWHPTSRPATSPPAPGSETT</sequence>
<dbReference type="InterPro" id="IPR003833">
    <property type="entry name" value="CT_C_D"/>
</dbReference>
<dbReference type="EMBL" id="WLVL01000007">
    <property type="protein sequence ID" value="MTB70877.1"/>
    <property type="molecule type" value="Genomic_DNA"/>
</dbReference>
<keyword evidence="7" id="KW-0456">Lyase</keyword>
<dbReference type="SUPFAM" id="SSF50891">
    <property type="entry name" value="Cyclophilin-like"/>
    <property type="match status" value="2"/>
</dbReference>
<dbReference type="PANTHER" id="PTHR43309:SF3">
    <property type="entry name" value="5-OXOPROLINASE SUBUNIT C"/>
    <property type="match status" value="1"/>
</dbReference>